<organism evidence="3 4">
    <name type="scientific">Tetrapisispora phaffii (strain ATCC 24235 / CBS 4417 / NBRC 1672 / NRRL Y-8282 / UCD 70-5)</name>
    <name type="common">Yeast</name>
    <name type="synonym">Fabospora phaffii</name>
    <dbReference type="NCBI Taxonomy" id="1071381"/>
    <lineage>
        <taxon>Eukaryota</taxon>
        <taxon>Fungi</taxon>
        <taxon>Dikarya</taxon>
        <taxon>Ascomycota</taxon>
        <taxon>Saccharomycotina</taxon>
        <taxon>Saccharomycetes</taxon>
        <taxon>Saccharomycetales</taxon>
        <taxon>Saccharomycetaceae</taxon>
        <taxon>Tetrapisispora</taxon>
    </lineage>
</organism>
<dbReference type="Pfam" id="PF00855">
    <property type="entry name" value="PWWP"/>
    <property type="match status" value="1"/>
</dbReference>
<dbReference type="eggNOG" id="ENOG502QWCQ">
    <property type="taxonomic scope" value="Eukaryota"/>
</dbReference>
<dbReference type="RefSeq" id="XP_003686303.1">
    <property type="nucleotide sequence ID" value="XM_003686255.1"/>
</dbReference>
<sequence>MTNNSDLKTGDLVLCKVGSFPPWPAVVFPQRYLRNDVYKKRKAARVAVCFFNDPTYYWEQPQKLKRLTSEVIHDYFKEKKTNASLPDLIAAYKEAKNFTNLNDFITAKFSEEGRLDELLEESIPQGEDPFLSKGHQRSKKNNGKQGDSTDGTFDYSNNSTSTNESSRKKRKLKSDESSENEKNLDTQVSSSEKNTNAIETTKNKNSTKKKRAKLDSSRNIEICMLFRRKIQKNLIQRDTAPSNQELEETHNLLTKIEENLYNNPNFFDINALRQSKLHKLLKVIVNDSNLSEFHEVSKRILLSWTNTIHQLKLEKIAEHKEIQEI</sequence>
<evidence type="ECO:0000259" key="2">
    <source>
        <dbReference type="PROSITE" id="PS50812"/>
    </source>
</evidence>
<protein>
    <recommendedName>
        <fullName evidence="2">PWWP domain-containing protein</fullName>
    </recommendedName>
</protein>
<reference evidence="3 4" key="1">
    <citation type="journal article" date="2011" name="Proc. Natl. Acad. Sci. U.S.A.">
        <title>Evolutionary erosion of yeast sex chromosomes by mating-type switching accidents.</title>
        <authorList>
            <person name="Gordon J.L."/>
            <person name="Armisen D."/>
            <person name="Proux-Wera E."/>
            <person name="Oheigeartaigh S.S."/>
            <person name="Byrne K.P."/>
            <person name="Wolfe K.H."/>
        </authorList>
    </citation>
    <scope>NUCLEOTIDE SEQUENCE [LARGE SCALE GENOMIC DNA]</scope>
    <source>
        <strain evidence="4">ATCC 24235 / CBS 4417 / NBRC 1672 / NRRL Y-8282 / UCD 70-5</strain>
    </source>
</reference>
<feature type="domain" description="PWWP" evidence="2">
    <location>
        <begin position="9"/>
        <end position="70"/>
    </location>
</feature>
<dbReference type="OrthoDB" id="62853at2759"/>
<dbReference type="GO" id="GO:0003682">
    <property type="term" value="F:chromatin binding"/>
    <property type="evidence" value="ECO:0007669"/>
    <property type="project" value="EnsemblFungi"/>
</dbReference>
<dbReference type="CDD" id="cd05840">
    <property type="entry name" value="PWWP_ScIOC4-like"/>
    <property type="match status" value="1"/>
</dbReference>
<proteinExistence type="predicted"/>
<dbReference type="InterPro" id="IPR035503">
    <property type="entry name" value="IOC4-like_PWWP"/>
</dbReference>
<dbReference type="InterPro" id="IPR000313">
    <property type="entry name" value="PWWP_dom"/>
</dbReference>
<dbReference type="OMA" id="WEQPHRL"/>
<evidence type="ECO:0000313" key="4">
    <source>
        <dbReference type="Proteomes" id="UP000005666"/>
    </source>
</evidence>
<dbReference type="GeneID" id="11535829"/>
<dbReference type="GO" id="GO:0032968">
    <property type="term" value="P:positive regulation of transcription elongation by RNA polymerase II"/>
    <property type="evidence" value="ECO:0007669"/>
    <property type="project" value="EnsemblFungi"/>
</dbReference>
<dbReference type="GO" id="GO:1990468">
    <property type="term" value="C:NuA3b histone acetyltransferase complex"/>
    <property type="evidence" value="ECO:0007669"/>
    <property type="project" value="EnsemblFungi"/>
</dbReference>
<dbReference type="EMBL" id="HE612862">
    <property type="protein sequence ID" value="CCE63869.1"/>
    <property type="molecule type" value="Genomic_DNA"/>
</dbReference>
<dbReference type="SUPFAM" id="SSF63748">
    <property type="entry name" value="Tudor/PWWP/MBT"/>
    <property type="match status" value="1"/>
</dbReference>
<keyword evidence="4" id="KW-1185">Reference proteome</keyword>
<dbReference type="GO" id="GO:0005634">
    <property type="term" value="C:nucleus"/>
    <property type="evidence" value="ECO:0007669"/>
    <property type="project" value="EnsemblFungi"/>
</dbReference>
<feature type="compositionally biased region" description="Polar residues" evidence="1">
    <location>
        <begin position="143"/>
        <end position="155"/>
    </location>
</feature>
<dbReference type="HOGENOM" id="CLU_051401_0_0_1"/>
<dbReference type="STRING" id="1071381.G8BVE1"/>
<dbReference type="PROSITE" id="PS50812">
    <property type="entry name" value="PWWP"/>
    <property type="match status" value="1"/>
</dbReference>
<evidence type="ECO:0000256" key="1">
    <source>
        <dbReference type="SAM" id="MobiDB-lite"/>
    </source>
</evidence>
<dbReference type="AlphaFoldDB" id="G8BVE1"/>
<feature type="compositionally biased region" description="Basic and acidic residues" evidence="1">
    <location>
        <begin position="173"/>
        <end position="184"/>
    </location>
</feature>
<dbReference type="KEGG" id="tpf:TPHA_0G00310"/>
<name>G8BVE1_TETPH</name>
<feature type="compositionally biased region" description="Polar residues" evidence="1">
    <location>
        <begin position="185"/>
        <end position="199"/>
    </location>
</feature>
<evidence type="ECO:0000313" key="3">
    <source>
        <dbReference type="EMBL" id="CCE63869.1"/>
    </source>
</evidence>
<feature type="region of interest" description="Disordered" evidence="1">
    <location>
        <begin position="125"/>
        <end position="213"/>
    </location>
</feature>
<dbReference type="GO" id="GO:0005829">
    <property type="term" value="C:cytosol"/>
    <property type="evidence" value="ECO:0007669"/>
    <property type="project" value="EnsemblFungi"/>
</dbReference>
<dbReference type="Proteomes" id="UP000005666">
    <property type="component" value="Chromosome 7"/>
</dbReference>
<dbReference type="GO" id="GO:0000993">
    <property type="term" value="F:RNA polymerase II complex binding"/>
    <property type="evidence" value="ECO:0007669"/>
    <property type="project" value="EnsemblFungi"/>
</dbReference>
<accession>G8BVE1</accession>
<gene>
    <name evidence="3" type="primary">TPHA0G00310</name>
    <name evidence="3" type="ordered locus">TPHA_0G00310</name>
</gene>
<dbReference type="SMART" id="SM00293">
    <property type="entry name" value="PWWP"/>
    <property type="match status" value="1"/>
</dbReference>
<dbReference type="Gene3D" id="2.30.30.140">
    <property type="match status" value="1"/>
</dbReference>